<name>A0A0N8RL32_PSEA0</name>
<dbReference type="EMBL" id="RBPV01000168">
    <property type="protein sequence ID" value="RMO61171.1"/>
    <property type="molecule type" value="Genomic_DNA"/>
</dbReference>
<proteinExistence type="predicted"/>
<reference evidence="2 4" key="2">
    <citation type="submission" date="2018-08" db="EMBL/GenBank/DDBJ databases">
        <title>Recombination of ecologically and evolutionarily significant loci maintains genetic cohesion in the Pseudomonas syringae species complex.</title>
        <authorList>
            <person name="Dillon M."/>
            <person name="Thakur S."/>
            <person name="Almeida R.N.D."/>
            <person name="Weir B.S."/>
            <person name="Guttman D.S."/>
        </authorList>
    </citation>
    <scope>NUCLEOTIDE SEQUENCE [LARGE SCALE GENOMIC DNA]</scope>
    <source>
        <strain evidence="2 4">ICMP 4316</strain>
    </source>
</reference>
<dbReference type="Gene3D" id="1.10.287.950">
    <property type="entry name" value="Methyl-accepting chemotaxis protein"/>
    <property type="match status" value="1"/>
</dbReference>
<accession>A0A0N8RL32</accession>
<organism evidence="1 3">
    <name type="scientific">Pseudomonas amygdali pv. eriobotryae</name>
    <dbReference type="NCBI Taxonomy" id="129137"/>
    <lineage>
        <taxon>Bacteria</taxon>
        <taxon>Pseudomonadati</taxon>
        <taxon>Pseudomonadota</taxon>
        <taxon>Gammaproteobacteria</taxon>
        <taxon>Pseudomonadales</taxon>
        <taxon>Pseudomonadaceae</taxon>
        <taxon>Pseudomonas</taxon>
        <taxon>Pseudomonas amygdali</taxon>
    </lineage>
</organism>
<dbReference type="EMBL" id="LJQI01000003">
    <property type="protein sequence ID" value="KPX38863.1"/>
    <property type="molecule type" value="Genomic_DNA"/>
</dbReference>
<sequence>MNDSLQGVGRCVENSQRASESLRAVGEGIGHITQLNGLIATTTEQQSTASKEIADQLRSVQTIAEHTAANIGVLATSSQSLSPLAIRLEALGQSFHN</sequence>
<dbReference type="AlphaFoldDB" id="A0A0N8RL32"/>
<dbReference type="SUPFAM" id="SSF58104">
    <property type="entry name" value="Methyl-accepting chemotaxis protein (MCP) signaling domain"/>
    <property type="match status" value="1"/>
</dbReference>
<evidence type="ECO:0000313" key="4">
    <source>
        <dbReference type="Proteomes" id="UP000275613"/>
    </source>
</evidence>
<evidence type="ECO:0000313" key="3">
    <source>
        <dbReference type="Proteomes" id="UP000050490"/>
    </source>
</evidence>
<evidence type="ECO:0000313" key="2">
    <source>
        <dbReference type="EMBL" id="RMO61171.1"/>
    </source>
</evidence>
<comment type="caution">
    <text evidence="1">The sequence shown here is derived from an EMBL/GenBank/DDBJ whole genome shotgun (WGS) entry which is preliminary data.</text>
</comment>
<dbReference type="Proteomes" id="UP000275613">
    <property type="component" value="Unassembled WGS sequence"/>
</dbReference>
<protein>
    <submittedName>
        <fullName evidence="1">Methyl-accepting chemotaxis protein</fullName>
    </submittedName>
</protein>
<dbReference type="Proteomes" id="UP000050490">
    <property type="component" value="Unassembled WGS sequence"/>
</dbReference>
<reference evidence="1 3" key="1">
    <citation type="submission" date="2015-09" db="EMBL/GenBank/DDBJ databases">
        <title>Genome announcement of multiple Pseudomonas syringae strains.</title>
        <authorList>
            <person name="Thakur S."/>
            <person name="Wang P.W."/>
            <person name="Gong Y."/>
            <person name="Weir B.S."/>
            <person name="Guttman D.S."/>
        </authorList>
    </citation>
    <scope>NUCLEOTIDE SEQUENCE [LARGE SCALE GENOMIC DNA]</scope>
    <source>
        <strain evidence="1 3">ICMP4455</strain>
    </source>
</reference>
<evidence type="ECO:0000313" key="1">
    <source>
        <dbReference type="EMBL" id="KPX38863.1"/>
    </source>
</evidence>
<gene>
    <name evidence="1" type="ORF">ALO70_04182</name>
    <name evidence="2" type="ORF">ALQ39_04157</name>
</gene>
<dbReference type="PATRIC" id="fig|129137.4.peg.6046"/>